<name>A0A2I4EJA0_JUGRE</name>
<dbReference type="AlphaFoldDB" id="A0A2I4EJA0"/>
<sequence>MSSSTGVSINYAHPIRPEDELVNGQRPLCYCGIPSKLRTSAKSNSIGRRFFNCRYYKGENQCGFFQWVDLARSLPVCCQRTLELADQRNERMKAERARIEAAKLQSMKRKYNIALITSLVLLLALLCTVKFEKLNDNVNHLMLPK</sequence>
<dbReference type="Pfam" id="PF06839">
    <property type="entry name" value="Zn_ribbon_GRF"/>
    <property type="match status" value="1"/>
</dbReference>
<dbReference type="GeneID" id="108990073"/>
<gene>
    <name evidence="2" type="primary">LOC108990073</name>
</gene>
<dbReference type="InterPro" id="IPR010666">
    <property type="entry name" value="Znf_GRF"/>
</dbReference>
<evidence type="ECO:0000313" key="1">
    <source>
        <dbReference type="Proteomes" id="UP000235220"/>
    </source>
</evidence>
<evidence type="ECO:0000313" key="2">
    <source>
        <dbReference type="RefSeq" id="XP_018819463.1"/>
    </source>
</evidence>
<dbReference type="Gramene" id="Jr10_18530_p1">
    <property type="protein sequence ID" value="cds.Jr10_18530_p1"/>
    <property type="gene ID" value="Jr10_18530"/>
</dbReference>
<dbReference type="GO" id="GO:0008270">
    <property type="term" value="F:zinc ion binding"/>
    <property type="evidence" value="ECO:0007669"/>
    <property type="project" value="InterPro"/>
</dbReference>
<dbReference type="Proteomes" id="UP000235220">
    <property type="component" value="Chromosome 10"/>
</dbReference>
<dbReference type="KEGG" id="jre:108990073"/>
<keyword evidence="1" id="KW-1185">Reference proteome</keyword>
<protein>
    <submittedName>
        <fullName evidence="2">Uncharacterized protein LOC108990073</fullName>
    </submittedName>
</protein>
<proteinExistence type="predicted"/>
<reference evidence="2" key="1">
    <citation type="submission" date="2025-08" db="UniProtKB">
        <authorList>
            <consortium name="RefSeq"/>
        </authorList>
    </citation>
    <scope>IDENTIFICATION</scope>
    <source>
        <tissue evidence="2">Leaves</tissue>
    </source>
</reference>
<dbReference type="OrthoDB" id="1749523at2759"/>
<accession>A0A2I4EJA0</accession>
<dbReference type="RefSeq" id="XP_018819463.1">
    <property type="nucleotide sequence ID" value="XM_018963918.1"/>
</dbReference>
<organism evidence="1 2">
    <name type="scientific">Juglans regia</name>
    <name type="common">English walnut</name>
    <dbReference type="NCBI Taxonomy" id="51240"/>
    <lineage>
        <taxon>Eukaryota</taxon>
        <taxon>Viridiplantae</taxon>
        <taxon>Streptophyta</taxon>
        <taxon>Embryophyta</taxon>
        <taxon>Tracheophyta</taxon>
        <taxon>Spermatophyta</taxon>
        <taxon>Magnoliopsida</taxon>
        <taxon>eudicotyledons</taxon>
        <taxon>Gunneridae</taxon>
        <taxon>Pentapetalae</taxon>
        <taxon>rosids</taxon>
        <taxon>fabids</taxon>
        <taxon>Fagales</taxon>
        <taxon>Juglandaceae</taxon>
        <taxon>Juglans</taxon>
    </lineage>
</organism>
<dbReference type="PANTHER" id="PTHR33248">
    <property type="entry name" value="ZINC ION-BINDING PROTEIN"/>
    <property type="match status" value="1"/>
</dbReference>
<dbReference type="PROSITE" id="PS51999">
    <property type="entry name" value="ZF_GRF"/>
    <property type="match status" value="1"/>
</dbReference>